<evidence type="ECO:0000256" key="8">
    <source>
        <dbReference type="SAM" id="MobiDB-lite"/>
    </source>
</evidence>
<keyword evidence="11" id="KW-1185">Reference proteome</keyword>
<evidence type="ECO:0000256" key="7">
    <source>
        <dbReference type="ARBA" id="ARBA00038005"/>
    </source>
</evidence>
<comment type="caution">
    <text evidence="10">The sequence shown here is derived from an EMBL/GenBank/DDBJ whole genome shotgun (WGS) entry which is preliminary data.</text>
</comment>
<organism evidence="10 11">
    <name type="scientific">Phaeomoniella chlamydospora</name>
    <name type="common">Phaeoacremonium chlamydosporum</name>
    <dbReference type="NCBI Taxonomy" id="158046"/>
    <lineage>
        <taxon>Eukaryota</taxon>
        <taxon>Fungi</taxon>
        <taxon>Dikarya</taxon>
        <taxon>Ascomycota</taxon>
        <taxon>Pezizomycotina</taxon>
        <taxon>Eurotiomycetes</taxon>
        <taxon>Chaetothyriomycetidae</taxon>
        <taxon>Phaeomoniellales</taxon>
        <taxon>Phaeomoniellaceae</taxon>
        <taxon>Phaeomoniella</taxon>
    </lineage>
</organism>
<evidence type="ECO:0000256" key="6">
    <source>
        <dbReference type="ARBA" id="ARBA00023242"/>
    </source>
</evidence>
<dbReference type="GO" id="GO:0005737">
    <property type="term" value="C:cytoplasm"/>
    <property type="evidence" value="ECO:0007669"/>
    <property type="project" value="UniProtKB-SubCell"/>
</dbReference>
<keyword evidence="6" id="KW-0539">Nucleus</keyword>
<feature type="compositionally biased region" description="Polar residues" evidence="8">
    <location>
        <begin position="322"/>
        <end position="336"/>
    </location>
</feature>
<dbReference type="PROSITE" id="PS51821">
    <property type="entry name" value="VELVET"/>
    <property type="match status" value="1"/>
</dbReference>
<keyword evidence="3" id="KW-0963">Cytoplasm</keyword>
<reference evidence="10 11" key="2">
    <citation type="submission" date="2015-05" db="EMBL/GenBank/DDBJ databases">
        <authorList>
            <person name="Morales-Cruz A."/>
            <person name="Amrine K.C."/>
            <person name="Cantu D."/>
        </authorList>
    </citation>
    <scope>NUCLEOTIDE SEQUENCE [LARGE SCALE GENOMIC DNA]</scope>
    <source>
        <strain evidence="10">UCRPC4</strain>
    </source>
</reference>
<evidence type="ECO:0000256" key="5">
    <source>
        <dbReference type="ARBA" id="ARBA00023163"/>
    </source>
</evidence>
<reference evidence="10 11" key="1">
    <citation type="submission" date="2015-05" db="EMBL/GenBank/DDBJ databases">
        <title>Distinctive expansion of gene families associated with plant cell wall degradation and secondary metabolism in the genomes of grapevine trunk pathogens.</title>
        <authorList>
            <person name="Lawrence D.P."/>
            <person name="Travadon R."/>
            <person name="Rolshausen P.E."/>
            <person name="Baumgartner K."/>
        </authorList>
    </citation>
    <scope>NUCLEOTIDE SEQUENCE [LARGE SCALE GENOMIC DNA]</scope>
    <source>
        <strain evidence="10">UCRPC4</strain>
    </source>
</reference>
<feature type="region of interest" description="Disordered" evidence="8">
    <location>
        <begin position="164"/>
        <end position="192"/>
    </location>
</feature>
<feature type="compositionally biased region" description="Basic and acidic residues" evidence="8">
    <location>
        <begin position="179"/>
        <end position="188"/>
    </location>
</feature>
<comment type="similarity">
    <text evidence="7">Belongs to the velvet family. VeA subfamily.</text>
</comment>
<comment type="subcellular location">
    <subcellularLocation>
        <location evidence="2">Cytoplasm</location>
    </subcellularLocation>
    <subcellularLocation>
        <location evidence="1">Nucleus</location>
    </subcellularLocation>
</comment>
<feature type="region of interest" description="Disordered" evidence="8">
    <location>
        <begin position="234"/>
        <end position="435"/>
    </location>
</feature>
<keyword evidence="4" id="KW-0805">Transcription regulation</keyword>
<dbReference type="PANTHER" id="PTHR33572">
    <property type="entry name" value="SPORE DEVELOPMENT REGULATOR VOSA"/>
    <property type="match status" value="1"/>
</dbReference>
<evidence type="ECO:0000256" key="4">
    <source>
        <dbReference type="ARBA" id="ARBA00023015"/>
    </source>
</evidence>
<dbReference type="GO" id="GO:0051176">
    <property type="term" value="P:positive regulation of sulfur metabolic process"/>
    <property type="evidence" value="ECO:0007669"/>
    <property type="project" value="UniProtKB-ARBA"/>
</dbReference>
<dbReference type="Pfam" id="PF11754">
    <property type="entry name" value="Velvet"/>
    <property type="match status" value="2"/>
</dbReference>
<feature type="region of interest" description="Disordered" evidence="8">
    <location>
        <begin position="468"/>
        <end position="502"/>
    </location>
</feature>
<keyword evidence="5" id="KW-0804">Transcription</keyword>
<dbReference type="PANTHER" id="PTHR33572:SF14">
    <property type="entry name" value="DEVELOPMENTAL AND SECONDARY METABOLISM REGULATOR VEA"/>
    <property type="match status" value="1"/>
</dbReference>
<dbReference type="Proteomes" id="UP000053317">
    <property type="component" value="Unassembled WGS sequence"/>
</dbReference>
<dbReference type="FunFam" id="2.60.40.3960:FF:000001">
    <property type="entry name" value="Sexual development activator VeA"/>
    <property type="match status" value="1"/>
</dbReference>
<gene>
    <name evidence="10" type="ORF">UCRPC4_g02263</name>
</gene>
<evidence type="ECO:0000256" key="1">
    <source>
        <dbReference type="ARBA" id="ARBA00004123"/>
    </source>
</evidence>
<dbReference type="GO" id="GO:0034250">
    <property type="term" value="P:positive regulation of amide metabolic process"/>
    <property type="evidence" value="ECO:0007669"/>
    <property type="project" value="UniProtKB-ARBA"/>
</dbReference>
<evidence type="ECO:0000256" key="3">
    <source>
        <dbReference type="ARBA" id="ARBA00022490"/>
    </source>
</evidence>
<dbReference type="EMBL" id="LCWF01000055">
    <property type="protein sequence ID" value="KKY24897.1"/>
    <property type="molecule type" value="Genomic_DNA"/>
</dbReference>
<evidence type="ECO:0000256" key="2">
    <source>
        <dbReference type="ARBA" id="ARBA00004496"/>
    </source>
</evidence>
<dbReference type="InterPro" id="IPR038491">
    <property type="entry name" value="Velvet_dom_sf"/>
</dbReference>
<feature type="domain" description="Velvet" evidence="9">
    <location>
        <begin position="25"/>
        <end position="235"/>
    </location>
</feature>
<dbReference type="OrthoDB" id="5384689at2759"/>
<protein>
    <submittedName>
        <fullName evidence="10">Putative sexual development activator</fullName>
    </submittedName>
</protein>
<dbReference type="AlphaFoldDB" id="A0A0G2EQ49"/>
<dbReference type="InterPro" id="IPR037525">
    <property type="entry name" value="Velvet_dom"/>
</dbReference>
<feature type="compositionally biased region" description="Basic residues" evidence="8">
    <location>
        <begin position="234"/>
        <end position="246"/>
    </location>
</feature>
<dbReference type="InterPro" id="IPR021740">
    <property type="entry name" value="Velvet"/>
</dbReference>
<feature type="compositionally biased region" description="Low complexity" evidence="8">
    <location>
        <begin position="309"/>
        <end position="319"/>
    </location>
</feature>
<feature type="compositionally biased region" description="Low complexity" evidence="8">
    <location>
        <begin position="394"/>
        <end position="408"/>
    </location>
</feature>
<name>A0A0G2EQ49_PHACM</name>
<dbReference type="GO" id="GO:0043455">
    <property type="term" value="P:regulation of secondary metabolic process"/>
    <property type="evidence" value="ECO:0007669"/>
    <property type="project" value="UniProtKB-ARBA"/>
</dbReference>
<evidence type="ECO:0000259" key="9">
    <source>
        <dbReference type="PROSITE" id="PS51821"/>
    </source>
</evidence>
<proteinExistence type="inferred from homology"/>
<accession>A0A0G2EQ49</accession>
<dbReference type="Gene3D" id="2.60.40.3960">
    <property type="entry name" value="Velvet domain"/>
    <property type="match status" value="1"/>
</dbReference>
<evidence type="ECO:0000313" key="10">
    <source>
        <dbReference type="EMBL" id="KKY24897.1"/>
    </source>
</evidence>
<sequence>MDKLTLWANATNVTTAKSSRRTVDGRRLTYQLHVLQQPERARACGNGAKASADRRPVDPPPVVELRVFEGEDDNNLKDITISFHNVNFFLFATLEARPIATGRVAAPGPPSLACLSGCNVAGINYLERPSPAGYFIFPDLSVRHEGFYRLTFGLYEQVKDWRDADPDRPFPKPGAVNGLDKDGERPPEMHNASVQRLEVRSEEFQVYSAKKFPGLDRSTGLSIGLSDQGCRVRIRRDVRMRKRPKPKPMNDQYGDDALRGRYATPEGMPMSDDRQRSLSHSSRDGTVYGERRLSVHTPDAYGSQPPPTLASSAPLSGPSFAVPTTPSSALPQSASYHQHHYASPVALPSPVIPGSNGRAPDFPANQSPYRPYERRGTEAAPAYNPDVANRRPSESSAYSRRSSDAPSYHRASDVSAYRPSEAYRPQENSNYPAHYSYPSGNKVTIAAEQPMLPPVSDLIRDTDMRQDALQAGKRSYSPPRYGSQSLKGGMRPSNPDPYEESYSSFSGMLEYKRANGGLSHAPLERRY</sequence>
<dbReference type="GO" id="GO:0005634">
    <property type="term" value="C:nucleus"/>
    <property type="evidence" value="ECO:0007669"/>
    <property type="project" value="UniProtKB-SubCell"/>
</dbReference>
<evidence type="ECO:0000313" key="11">
    <source>
        <dbReference type="Proteomes" id="UP000053317"/>
    </source>
</evidence>